<dbReference type="AlphaFoldDB" id="A0A2S9V987"/>
<keyword evidence="2" id="KW-0479">Metal-binding</keyword>
<dbReference type="GO" id="GO:0046872">
    <property type="term" value="F:metal ion binding"/>
    <property type="evidence" value="ECO:0007669"/>
    <property type="project" value="UniProtKB-KW"/>
</dbReference>
<dbReference type="Proteomes" id="UP000238949">
    <property type="component" value="Unassembled WGS sequence"/>
</dbReference>
<sequence length="378" mass="42448">MLNQVNKQHIRVAQNASGRSMNVPVYHIKGQRPGPKVYIQSSIHGAEVQGNVVIYHLIQWLQAMPICGEIVLVPNCNPVGTNIKAGEYTLGRFDPVNGTNWNRGYYYDPEQITAFVNTVTAEESVTSIKQRFRDHLRTAIANKLASPWGLGLAQQLNLRLQQLALDADFVLDLHNGPVSTRHIYIPEYARESAKAFNFPHCIFIPNVFAGALDEATFCPWWTLTDNLNQRDNRNIDFGIEAFTLEMGSQEVIDFAEGEIDARSIISYLTVKGLLPESQVSPAVMDRIGVALKDYKTLFTSWGGMVEYCAKPGQHIKQGELLARVLNIDELDNDKGSHDIVAPCDLIPMLHFPSASVLSGTQLYKCFTEYFYLTRQQEE</sequence>
<dbReference type="EMBL" id="PVNP01000149">
    <property type="protein sequence ID" value="PRO72993.1"/>
    <property type="molecule type" value="Genomic_DNA"/>
</dbReference>
<dbReference type="OrthoDB" id="527673at2"/>
<gene>
    <name evidence="6" type="ORF">C6Y40_13745</name>
</gene>
<accession>A0A2S9V987</accession>
<reference evidence="7" key="1">
    <citation type="journal article" date="2020" name="Int. J. Syst. Evol. Microbiol.">
        <title>Alteromonas alba sp. nov., a marine bacterium isolated from the seawater of the West Pacific Ocean.</title>
        <authorList>
            <person name="Sun C."/>
            <person name="Wu Y.-H."/>
            <person name="Xamxidin M."/>
            <person name="Cheng H."/>
            <person name="Xu X.-W."/>
        </authorList>
    </citation>
    <scope>NUCLEOTIDE SEQUENCE [LARGE SCALE GENOMIC DNA]</scope>
    <source>
        <strain evidence="7">190</strain>
    </source>
</reference>
<dbReference type="PANTHER" id="PTHR37326">
    <property type="entry name" value="BLL3975 PROTEIN"/>
    <property type="match status" value="1"/>
</dbReference>
<keyword evidence="4" id="KW-0862">Zinc</keyword>
<proteinExistence type="predicted"/>
<dbReference type="RefSeq" id="WP_105935087.1">
    <property type="nucleotide sequence ID" value="NZ_PVNP01000149.1"/>
</dbReference>
<name>A0A2S9V987_9ALTE</name>
<evidence type="ECO:0000256" key="2">
    <source>
        <dbReference type="ARBA" id="ARBA00022723"/>
    </source>
</evidence>
<comment type="cofactor">
    <cofactor evidence="1">
        <name>Zn(2+)</name>
        <dbReference type="ChEBI" id="CHEBI:29105"/>
    </cofactor>
</comment>
<comment type="caution">
    <text evidence="6">The sequence shown here is derived from an EMBL/GenBank/DDBJ whole genome shotgun (WGS) entry which is preliminary data.</text>
</comment>
<evidence type="ECO:0000256" key="3">
    <source>
        <dbReference type="ARBA" id="ARBA00022801"/>
    </source>
</evidence>
<evidence type="ECO:0000313" key="6">
    <source>
        <dbReference type="EMBL" id="PRO72993.1"/>
    </source>
</evidence>
<keyword evidence="3" id="KW-0378">Hydrolase</keyword>
<feature type="domain" description="Succinylglutamate desuccinylase/Aspartoacylase catalytic" evidence="5">
    <location>
        <begin position="33"/>
        <end position="267"/>
    </location>
</feature>
<dbReference type="SUPFAM" id="SSF53187">
    <property type="entry name" value="Zn-dependent exopeptidases"/>
    <property type="match status" value="1"/>
</dbReference>
<evidence type="ECO:0000313" key="7">
    <source>
        <dbReference type="Proteomes" id="UP000238949"/>
    </source>
</evidence>
<keyword evidence="7" id="KW-1185">Reference proteome</keyword>
<dbReference type="Gene3D" id="2.40.50.100">
    <property type="match status" value="1"/>
</dbReference>
<dbReference type="GO" id="GO:0016788">
    <property type="term" value="F:hydrolase activity, acting on ester bonds"/>
    <property type="evidence" value="ECO:0007669"/>
    <property type="project" value="InterPro"/>
</dbReference>
<dbReference type="InterPro" id="IPR055438">
    <property type="entry name" value="AstE_AspA_cat"/>
</dbReference>
<dbReference type="Pfam" id="PF24827">
    <property type="entry name" value="AstE_AspA_cat"/>
    <property type="match status" value="1"/>
</dbReference>
<dbReference type="PANTHER" id="PTHR37326:SF1">
    <property type="entry name" value="BLL3975 PROTEIN"/>
    <property type="match status" value="1"/>
</dbReference>
<evidence type="ECO:0000259" key="5">
    <source>
        <dbReference type="Pfam" id="PF24827"/>
    </source>
</evidence>
<dbReference type="Gene3D" id="3.40.630.10">
    <property type="entry name" value="Zn peptidases"/>
    <property type="match status" value="1"/>
</dbReference>
<evidence type="ECO:0000256" key="4">
    <source>
        <dbReference type="ARBA" id="ARBA00022833"/>
    </source>
</evidence>
<protein>
    <submittedName>
        <fullName evidence="6">Peptidase M14</fullName>
    </submittedName>
</protein>
<organism evidence="6 7">
    <name type="scientific">Alteromonas alba</name>
    <dbReference type="NCBI Taxonomy" id="2079529"/>
    <lineage>
        <taxon>Bacteria</taxon>
        <taxon>Pseudomonadati</taxon>
        <taxon>Pseudomonadota</taxon>
        <taxon>Gammaproteobacteria</taxon>
        <taxon>Alteromonadales</taxon>
        <taxon>Alteromonadaceae</taxon>
        <taxon>Alteromonas/Salinimonas group</taxon>
        <taxon>Alteromonas</taxon>
    </lineage>
</organism>
<evidence type="ECO:0000256" key="1">
    <source>
        <dbReference type="ARBA" id="ARBA00001947"/>
    </source>
</evidence>
<dbReference type="InterPro" id="IPR053138">
    <property type="entry name" value="N-alpha-Ac-DABA_deacetylase"/>
</dbReference>